<dbReference type="InterPro" id="IPR012885">
    <property type="entry name" value="F-box_Sdz-33"/>
</dbReference>
<evidence type="ECO:0000313" key="3">
    <source>
        <dbReference type="Proteomes" id="UP000230233"/>
    </source>
</evidence>
<dbReference type="PROSITE" id="PS50181">
    <property type="entry name" value="FBOX"/>
    <property type="match status" value="1"/>
</dbReference>
<accession>A0A2G5UM50</accession>
<reference evidence="3" key="1">
    <citation type="submission" date="2017-10" db="EMBL/GenBank/DDBJ databases">
        <title>Rapid genome shrinkage in a self-fertile nematode reveals novel sperm competition proteins.</title>
        <authorList>
            <person name="Yin D."/>
            <person name="Schwarz E.M."/>
            <person name="Thomas C.G."/>
            <person name="Felde R.L."/>
            <person name="Korf I.F."/>
            <person name="Cutter A.D."/>
            <person name="Schartner C.M."/>
            <person name="Ralston E.J."/>
            <person name="Meyer B.J."/>
            <person name="Haag E.S."/>
        </authorList>
    </citation>
    <scope>NUCLEOTIDE SEQUENCE [LARGE SCALE GENOMIC DNA]</scope>
    <source>
        <strain evidence="3">JU1422</strain>
    </source>
</reference>
<comment type="caution">
    <text evidence="2">The sequence shown here is derived from an EMBL/GenBank/DDBJ whole genome shotgun (WGS) entry which is preliminary data.</text>
</comment>
<dbReference type="AlphaFoldDB" id="A0A2G5UM50"/>
<keyword evidence="3" id="KW-1185">Reference proteome</keyword>
<dbReference type="PANTHER" id="PTHR22899:SF0">
    <property type="entry name" value="F-BOX ASSOCIATED DOMAIN-CONTAINING PROTEIN-RELATED"/>
    <property type="match status" value="1"/>
</dbReference>
<gene>
    <name evidence="2" type="primary">Cnig_chr_III.g11755</name>
    <name evidence="2" type="ORF">B9Z55_011755</name>
</gene>
<sequence length="303" mass="34886">MPINLHKLPKEVILEVLRNVEFREIILYSLLSTNSKKNVTSLNYKAYTMKMSFASHSLTIRFIFVDPILNRLLKLEIPKDGLFIDKKLPEGVEMSGDGLIAVEFCSTGERKIGEVVEHFSRMFHCSERKQMDFHTNQKLFKPSQILQHFGNPSTLTIFGDDEVENSEILETFTRVDTLYLPRKDQDLQKILIRNFNCLDYGFLGPVPLSLEDLLCVNAKSFTAMEAQISQRDTNRFFKLWIAGSNSRLVHMEIQLWQQVLNPEVIIKGIPYVAIPEDVERVVESSAEVLKGQRIQGGFDIFRN</sequence>
<organism evidence="2 3">
    <name type="scientific">Caenorhabditis nigoni</name>
    <dbReference type="NCBI Taxonomy" id="1611254"/>
    <lineage>
        <taxon>Eukaryota</taxon>
        <taxon>Metazoa</taxon>
        <taxon>Ecdysozoa</taxon>
        <taxon>Nematoda</taxon>
        <taxon>Chromadorea</taxon>
        <taxon>Rhabditida</taxon>
        <taxon>Rhabditina</taxon>
        <taxon>Rhabditomorpha</taxon>
        <taxon>Rhabditoidea</taxon>
        <taxon>Rhabditidae</taxon>
        <taxon>Peloderinae</taxon>
        <taxon>Caenorhabditis</taxon>
    </lineage>
</organism>
<dbReference type="InterPro" id="IPR053222">
    <property type="entry name" value="Zygotic_Embryogenesis-Asso"/>
</dbReference>
<dbReference type="Pfam" id="PF07735">
    <property type="entry name" value="FBA_2"/>
    <property type="match status" value="1"/>
</dbReference>
<dbReference type="OrthoDB" id="5832245at2759"/>
<feature type="domain" description="F-box" evidence="1">
    <location>
        <begin position="2"/>
        <end position="51"/>
    </location>
</feature>
<evidence type="ECO:0000313" key="2">
    <source>
        <dbReference type="EMBL" id="PIC40401.1"/>
    </source>
</evidence>
<dbReference type="EMBL" id="PDUG01000003">
    <property type="protein sequence ID" value="PIC40401.1"/>
    <property type="molecule type" value="Genomic_DNA"/>
</dbReference>
<protein>
    <recommendedName>
        <fullName evidence="1">F-box domain-containing protein</fullName>
    </recommendedName>
</protein>
<dbReference type="PANTHER" id="PTHR22899">
    <property type="entry name" value="CYCLIN-RELATED F-BOX FAMILY"/>
    <property type="match status" value="1"/>
</dbReference>
<dbReference type="Proteomes" id="UP000230233">
    <property type="component" value="Chromosome III"/>
</dbReference>
<evidence type="ECO:0000259" key="1">
    <source>
        <dbReference type="PROSITE" id="PS50181"/>
    </source>
</evidence>
<proteinExistence type="predicted"/>
<dbReference type="InterPro" id="IPR001810">
    <property type="entry name" value="F-box_dom"/>
</dbReference>
<name>A0A2G5UM50_9PELO</name>